<evidence type="ECO:0000256" key="4">
    <source>
        <dbReference type="ARBA" id="ARBA00022777"/>
    </source>
</evidence>
<evidence type="ECO:0000256" key="3">
    <source>
        <dbReference type="ARBA" id="ARBA00022679"/>
    </source>
</evidence>
<evidence type="ECO:0000256" key="2">
    <source>
        <dbReference type="ARBA" id="ARBA00022629"/>
    </source>
</evidence>
<keyword evidence="3" id="KW-0808">Transferase</keyword>
<sequence>MPYLEGERTPNRPDATGSFHGLRLVTATPQHVARAAVEGMLCGLADGLDALVAQGAEVGRLLLIGGGARSEAVRQLAPTVFGRPVEVPPPGEYVADGAARQAAWALAGSTEPPAWTGGDGGETLTVDGAPAPVVREQYAAVRDLG</sequence>
<comment type="similarity">
    <text evidence="1">Belongs to the FGGY kinase family.</text>
</comment>
<keyword evidence="2" id="KW-0119">Carbohydrate metabolism</keyword>
<name>A0ABQ6I2E7_9MICO</name>
<keyword evidence="2" id="KW-0859">Xylose metabolism</keyword>
<dbReference type="InterPro" id="IPR043129">
    <property type="entry name" value="ATPase_NBD"/>
</dbReference>
<dbReference type="Pfam" id="PF02782">
    <property type="entry name" value="FGGY_C"/>
    <property type="match status" value="1"/>
</dbReference>
<accession>A0ABQ6I2E7</accession>
<gene>
    <name evidence="6" type="ORF">GCM10025864_20920</name>
</gene>
<dbReference type="PROSITE" id="PS00445">
    <property type="entry name" value="FGGY_KINASES_2"/>
    <property type="match status" value="1"/>
</dbReference>
<dbReference type="Proteomes" id="UP001157091">
    <property type="component" value="Unassembled WGS sequence"/>
</dbReference>
<reference evidence="7" key="1">
    <citation type="journal article" date="2019" name="Int. J. Syst. Evol. Microbiol.">
        <title>The Global Catalogue of Microorganisms (GCM) 10K type strain sequencing project: providing services to taxonomists for standard genome sequencing and annotation.</title>
        <authorList>
            <consortium name="The Broad Institute Genomics Platform"/>
            <consortium name="The Broad Institute Genome Sequencing Center for Infectious Disease"/>
            <person name="Wu L."/>
            <person name="Ma J."/>
        </authorList>
    </citation>
    <scope>NUCLEOTIDE SEQUENCE [LARGE SCALE GENOMIC DNA]</scope>
    <source>
        <strain evidence="7">NBRC 106348</strain>
    </source>
</reference>
<keyword evidence="7" id="KW-1185">Reference proteome</keyword>
<keyword evidence="4" id="KW-0418">Kinase</keyword>
<evidence type="ECO:0000313" key="7">
    <source>
        <dbReference type="Proteomes" id="UP001157091"/>
    </source>
</evidence>
<feature type="domain" description="Carbohydrate kinase FGGY C-terminal" evidence="5">
    <location>
        <begin position="2"/>
        <end position="106"/>
    </location>
</feature>
<comment type="caution">
    <text evidence="6">The sequence shown here is derived from an EMBL/GenBank/DDBJ whole genome shotgun (WGS) entry which is preliminary data.</text>
</comment>
<dbReference type="EMBL" id="BSUK01000001">
    <property type="protein sequence ID" value="GMA24333.1"/>
    <property type="molecule type" value="Genomic_DNA"/>
</dbReference>
<dbReference type="InterPro" id="IPR018483">
    <property type="entry name" value="Carb_kinase_FGGY_CS"/>
</dbReference>
<dbReference type="PANTHER" id="PTHR43095:SF5">
    <property type="entry name" value="XYLULOSE KINASE"/>
    <property type="match status" value="1"/>
</dbReference>
<protein>
    <recommendedName>
        <fullName evidence="5">Carbohydrate kinase FGGY C-terminal domain-containing protein</fullName>
    </recommendedName>
</protein>
<proteinExistence type="inferred from homology"/>
<dbReference type="PANTHER" id="PTHR43095">
    <property type="entry name" value="SUGAR KINASE"/>
    <property type="match status" value="1"/>
</dbReference>
<dbReference type="Gene3D" id="3.30.420.40">
    <property type="match status" value="1"/>
</dbReference>
<dbReference type="SUPFAM" id="SSF53067">
    <property type="entry name" value="Actin-like ATPase domain"/>
    <property type="match status" value="1"/>
</dbReference>
<dbReference type="InterPro" id="IPR018485">
    <property type="entry name" value="FGGY_C"/>
</dbReference>
<dbReference type="InterPro" id="IPR050406">
    <property type="entry name" value="FGGY_Carb_Kinase"/>
</dbReference>
<evidence type="ECO:0000313" key="6">
    <source>
        <dbReference type="EMBL" id="GMA24333.1"/>
    </source>
</evidence>
<evidence type="ECO:0000259" key="5">
    <source>
        <dbReference type="Pfam" id="PF02782"/>
    </source>
</evidence>
<organism evidence="6 7">
    <name type="scientific">Luteimicrobium album</name>
    <dbReference type="NCBI Taxonomy" id="1054550"/>
    <lineage>
        <taxon>Bacteria</taxon>
        <taxon>Bacillati</taxon>
        <taxon>Actinomycetota</taxon>
        <taxon>Actinomycetes</taxon>
        <taxon>Micrococcales</taxon>
        <taxon>Luteimicrobium</taxon>
    </lineage>
</organism>
<evidence type="ECO:0000256" key="1">
    <source>
        <dbReference type="ARBA" id="ARBA00009156"/>
    </source>
</evidence>